<dbReference type="FunFam" id="1.10.510.10:FF:000042">
    <property type="entry name" value="Non-specific serine/threonine protein kinase"/>
    <property type="match status" value="1"/>
</dbReference>
<dbReference type="InterPro" id="IPR017892">
    <property type="entry name" value="Pkinase_C"/>
</dbReference>
<dbReference type="PROSITE" id="PS50011">
    <property type="entry name" value="PROTEIN_KINASE_DOM"/>
    <property type="match status" value="1"/>
</dbReference>
<keyword evidence="16" id="KW-1185">Reference proteome</keyword>
<dbReference type="Pfam" id="PF00433">
    <property type="entry name" value="Pkinase_C"/>
    <property type="match status" value="1"/>
</dbReference>
<dbReference type="SMART" id="SM00079">
    <property type="entry name" value="PBPe"/>
    <property type="match status" value="1"/>
</dbReference>
<dbReference type="CDD" id="cd05599">
    <property type="entry name" value="STKc_NDR_like"/>
    <property type="match status" value="1"/>
</dbReference>
<dbReference type="CDD" id="cd13686">
    <property type="entry name" value="GluR_Plant"/>
    <property type="match status" value="1"/>
</dbReference>
<dbReference type="GO" id="GO:0004674">
    <property type="term" value="F:protein serine/threonine kinase activity"/>
    <property type="evidence" value="ECO:0007669"/>
    <property type="project" value="UniProtKB-KW"/>
</dbReference>
<dbReference type="SUPFAM" id="SSF56112">
    <property type="entry name" value="Protein kinase-like (PK-like)"/>
    <property type="match status" value="1"/>
</dbReference>
<dbReference type="FunFam" id="3.40.190.10:FF:000054">
    <property type="entry name" value="Glutamate receptor"/>
    <property type="match status" value="1"/>
</dbReference>
<evidence type="ECO:0000256" key="2">
    <source>
        <dbReference type="ARBA" id="ARBA00012513"/>
    </source>
</evidence>
<dbReference type="FunFam" id="1.10.287.70:FF:000172">
    <property type="entry name" value="Glutamate receptor"/>
    <property type="match status" value="1"/>
</dbReference>
<dbReference type="Pfam" id="PF00069">
    <property type="entry name" value="Pkinase"/>
    <property type="match status" value="1"/>
</dbReference>
<comment type="similarity">
    <text evidence="1">Belongs to the protein kinase superfamily. AGC Ser/Thr protein kinase family.</text>
</comment>
<evidence type="ECO:0000256" key="1">
    <source>
        <dbReference type="ARBA" id="ARBA00009903"/>
    </source>
</evidence>
<feature type="transmembrane region" description="Helical" evidence="12">
    <location>
        <begin position="170"/>
        <end position="188"/>
    </location>
</feature>
<dbReference type="GO" id="GO:0016020">
    <property type="term" value="C:membrane"/>
    <property type="evidence" value="ECO:0007669"/>
    <property type="project" value="InterPro"/>
</dbReference>
<accession>A0AA39RM11</accession>
<organism evidence="15 16">
    <name type="scientific">Acer saccharum</name>
    <name type="common">Sugar maple</name>
    <dbReference type="NCBI Taxonomy" id="4024"/>
    <lineage>
        <taxon>Eukaryota</taxon>
        <taxon>Viridiplantae</taxon>
        <taxon>Streptophyta</taxon>
        <taxon>Embryophyta</taxon>
        <taxon>Tracheophyta</taxon>
        <taxon>Spermatophyta</taxon>
        <taxon>Magnoliopsida</taxon>
        <taxon>eudicotyledons</taxon>
        <taxon>Gunneridae</taxon>
        <taxon>Pentapetalae</taxon>
        <taxon>rosids</taxon>
        <taxon>malvids</taxon>
        <taxon>Sapindales</taxon>
        <taxon>Sapindaceae</taxon>
        <taxon>Hippocastanoideae</taxon>
        <taxon>Acereae</taxon>
        <taxon>Acer</taxon>
    </lineage>
</organism>
<dbReference type="InterPro" id="IPR011009">
    <property type="entry name" value="Kinase-like_dom_sf"/>
</dbReference>
<dbReference type="InterPro" id="IPR017441">
    <property type="entry name" value="Protein_kinase_ATP_BS"/>
</dbReference>
<proteinExistence type="inferred from homology"/>
<evidence type="ECO:0000256" key="8">
    <source>
        <dbReference type="ARBA" id="ARBA00022840"/>
    </source>
</evidence>
<comment type="caution">
    <text evidence="15">The sequence shown here is derived from an EMBL/GenBank/DDBJ whole genome shotgun (WGS) entry which is preliminary data.</text>
</comment>
<evidence type="ECO:0000256" key="10">
    <source>
        <dbReference type="ARBA" id="ARBA00048679"/>
    </source>
</evidence>
<dbReference type="AlphaFoldDB" id="A0AA39RM11"/>
<evidence type="ECO:0000256" key="6">
    <source>
        <dbReference type="ARBA" id="ARBA00022741"/>
    </source>
</evidence>
<dbReference type="InterPro" id="IPR000961">
    <property type="entry name" value="AGC-kinase_C"/>
</dbReference>
<dbReference type="Gene3D" id="3.30.200.20">
    <property type="entry name" value="Phosphorylase Kinase, domain 1"/>
    <property type="match status" value="1"/>
</dbReference>
<keyword evidence="5" id="KW-0808">Transferase</keyword>
<dbReference type="InterPro" id="IPR000719">
    <property type="entry name" value="Prot_kinase_dom"/>
</dbReference>
<evidence type="ECO:0000256" key="3">
    <source>
        <dbReference type="ARBA" id="ARBA00022527"/>
    </source>
</evidence>
<sequence>MAYWSPLFGFCETIICNKSVTELRPVYWPGGLRKVPKGWSSINEEQPLKIGVPANGAFNQFVRVSYDLRRNETYVSGFSVKVFEAVVNRLPYHLPYVLVPFNGSYDEMVEQIFYKGLDAAVGDIEIMADRYQYAEFSHPYVESGLVMIVPVKPDNSKETWLFMKTFTTKMWLLIVGMHLFIGFVIWLIEHEDNPDLKGFGSMLWFSITVIFFAQREPLRYNLSRLVLAPWLFVILIVTASFTASLTSMLTVSRLQPSIQDIETLQRINAAVGCDGNSFIVRYLKNVLNFKPGNIKRIKSINDYPMAFERGDISAAFFVVPHAKVFLAKFCKGYTTVGQTFKLGGFGFVSVSKGVSIVIRHFGGNTKGSKTDLILVKMEGRDDTVRLSALNMKAARGIDMDPDVSVSSPVTRQKAAAAKQFIENHYKNYLQGLQDRKERRQTLQMRAQQAAMSTEEQEEMLRSLERRETEYMRVQRRKIGIDDFEQLTLIGKGAFGEVRLCRGKVTGEIFAMKKLKKSEMLSRGQVEHVRSERNLLAEVDSRYIVKLFYSFQDSDFLYLIMEYLPGGDIMTLLMREDILSEDIARFYIAESILAIHSIHQHKYVHRDIKPDNLILDKDGHLKLSDFGLCKTLEDKYSSILLEDEDIMNQEPTNEADGHWLMPKERIQQWKRNRRALAYSTVGTLDYMAPEVLLKKGYGMECDWWSLGAIMYEMLIGYPPFCSDDARITCRKIVNWKTCLKFPDEQKISNEAKDLICHLLCDVETRLGTGGVEELKAHPWLRGIQWDKLYEMEAAYKPTVAGELDTQNFEKFPEVEGPPSTIPSVGPWRKMLTSTDSNFMGYTYKKSDILKSLENSGTDTKSYGSSKAPSLISLLGRIELQETPLTEGGEQMQET</sequence>
<evidence type="ECO:0000256" key="12">
    <source>
        <dbReference type="SAM" id="Phobius"/>
    </source>
</evidence>
<dbReference type="PANTHER" id="PTHR22988">
    <property type="entry name" value="MYOTONIC DYSTROPHY S/T KINASE-RELATED"/>
    <property type="match status" value="1"/>
</dbReference>
<dbReference type="InterPro" id="IPR001638">
    <property type="entry name" value="Solute-binding_3/MltF_N"/>
</dbReference>
<feature type="transmembrane region" description="Helical" evidence="12">
    <location>
        <begin position="194"/>
        <end position="213"/>
    </location>
</feature>
<evidence type="ECO:0000313" key="16">
    <source>
        <dbReference type="Proteomes" id="UP001168877"/>
    </source>
</evidence>
<dbReference type="InterPro" id="IPR059233">
    <property type="entry name" value="MobB_NdrA/B/Cbk1"/>
</dbReference>
<evidence type="ECO:0000259" key="14">
    <source>
        <dbReference type="PROSITE" id="PS51285"/>
    </source>
</evidence>
<dbReference type="PANTHER" id="PTHR22988:SF76">
    <property type="entry name" value="CHROMOSOME UNDETERMINED SCAFFOLD_135, WHOLE GENOME SHOTGUN SEQUENCE"/>
    <property type="match status" value="1"/>
</dbReference>
<dbReference type="InterPro" id="IPR050839">
    <property type="entry name" value="Rho-assoc_Ser/Thr_Kinase"/>
</dbReference>
<evidence type="ECO:0000259" key="13">
    <source>
        <dbReference type="PROSITE" id="PS50011"/>
    </source>
</evidence>
<dbReference type="Gene3D" id="3.40.190.10">
    <property type="entry name" value="Periplasmic binding protein-like II"/>
    <property type="match status" value="1"/>
</dbReference>
<dbReference type="CDD" id="cd21742">
    <property type="entry name" value="MobB_NDR_LATS-like"/>
    <property type="match status" value="1"/>
</dbReference>
<dbReference type="SMART" id="SM00220">
    <property type="entry name" value="S_TKc"/>
    <property type="match status" value="1"/>
</dbReference>
<keyword evidence="7" id="KW-0418">Kinase</keyword>
<dbReference type="FunFam" id="3.30.200.20:FF:000102">
    <property type="entry name" value="Non-specific serine/threonine protein kinase"/>
    <property type="match status" value="1"/>
</dbReference>
<comment type="catalytic activity">
    <reaction evidence="10">
        <text>L-seryl-[protein] + ATP = O-phospho-L-seryl-[protein] + ADP + H(+)</text>
        <dbReference type="Rhea" id="RHEA:17989"/>
        <dbReference type="Rhea" id="RHEA-COMP:9863"/>
        <dbReference type="Rhea" id="RHEA-COMP:11604"/>
        <dbReference type="ChEBI" id="CHEBI:15378"/>
        <dbReference type="ChEBI" id="CHEBI:29999"/>
        <dbReference type="ChEBI" id="CHEBI:30616"/>
        <dbReference type="ChEBI" id="CHEBI:83421"/>
        <dbReference type="ChEBI" id="CHEBI:456216"/>
        <dbReference type="EC" id="2.7.11.1"/>
    </reaction>
</comment>
<keyword evidence="6 11" id="KW-0547">Nucleotide-binding</keyword>
<evidence type="ECO:0000256" key="11">
    <source>
        <dbReference type="PROSITE-ProRule" id="PRU10141"/>
    </source>
</evidence>
<dbReference type="SUPFAM" id="SSF53850">
    <property type="entry name" value="Periplasmic binding protein-like II"/>
    <property type="match status" value="1"/>
</dbReference>
<keyword evidence="12" id="KW-1133">Transmembrane helix</keyword>
<dbReference type="Gene3D" id="1.10.287.70">
    <property type="match status" value="1"/>
</dbReference>
<keyword evidence="4" id="KW-0597">Phosphoprotein</keyword>
<evidence type="ECO:0000256" key="4">
    <source>
        <dbReference type="ARBA" id="ARBA00022553"/>
    </source>
</evidence>
<protein>
    <recommendedName>
        <fullName evidence="2">non-specific serine/threonine protein kinase</fullName>
        <ecNumber evidence="2">2.7.11.1</ecNumber>
    </recommendedName>
</protein>
<dbReference type="Pfam" id="PF00497">
    <property type="entry name" value="SBP_bac_3"/>
    <property type="match status" value="1"/>
</dbReference>
<gene>
    <name evidence="15" type="ORF">LWI29_013452</name>
</gene>
<reference evidence="15" key="1">
    <citation type="journal article" date="2022" name="Plant J.">
        <title>Strategies of tolerance reflected in two North American maple genomes.</title>
        <authorList>
            <person name="McEvoy S.L."/>
            <person name="Sezen U.U."/>
            <person name="Trouern-Trend A."/>
            <person name="McMahon S.M."/>
            <person name="Schaberg P.G."/>
            <person name="Yang J."/>
            <person name="Wegrzyn J.L."/>
            <person name="Swenson N.G."/>
        </authorList>
    </citation>
    <scope>NUCLEOTIDE SEQUENCE</scope>
    <source>
        <strain evidence="15">NS2018</strain>
    </source>
</reference>
<dbReference type="SMART" id="SM00133">
    <property type="entry name" value="S_TK_X"/>
    <property type="match status" value="1"/>
</dbReference>
<dbReference type="FunFam" id="1.10.510.10:FF:000106">
    <property type="entry name" value="Non-specific serine/threonine protein kinase"/>
    <property type="match status" value="1"/>
</dbReference>
<dbReference type="PROSITE" id="PS00108">
    <property type="entry name" value="PROTEIN_KINASE_ST"/>
    <property type="match status" value="1"/>
</dbReference>
<feature type="binding site" evidence="11">
    <location>
        <position position="512"/>
    </location>
    <ligand>
        <name>ATP</name>
        <dbReference type="ChEBI" id="CHEBI:30616"/>
    </ligand>
</feature>
<evidence type="ECO:0000256" key="7">
    <source>
        <dbReference type="ARBA" id="ARBA00022777"/>
    </source>
</evidence>
<keyword evidence="3" id="KW-0723">Serine/threonine-protein kinase</keyword>
<feature type="transmembrane region" description="Helical" evidence="12">
    <location>
        <begin position="225"/>
        <end position="249"/>
    </location>
</feature>
<dbReference type="Proteomes" id="UP001168877">
    <property type="component" value="Unassembled WGS sequence"/>
</dbReference>
<keyword evidence="12" id="KW-0472">Membrane</keyword>
<feature type="domain" description="Protein kinase" evidence="13">
    <location>
        <begin position="483"/>
        <end position="779"/>
    </location>
</feature>
<dbReference type="InterPro" id="IPR001320">
    <property type="entry name" value="Iontro_rcpt_C"/>
</dbReference>
<dbReference type="GO" id="GO:0005737">
    <property type="term" value="C:cytoplasm"/>
    <property type="evidence" value="ECO:0007669"/>
    <property type="project" value="UniProtKB-ARBA"/>
</dbReference>
<keyword evidence="12" id="KW-0812">Transmembrane</keyword>
<evidence type="ECO:0000313" key="15">
    <source>
        <dbReference type="EMBL" id="KAK0576187.1"/>
    </source>
</evidence>
<reference evidence="15" key="2">
    <citation type="submission" date="2023-06" db="EMBL/GenBank/DDBJ databases">
        <authorList>
            <person name="Swenson N.G."/>
            <person name="Wegrzyn J.L."/>
            <person name="Mcevoy S.L."/>
        </authorList>
    </citation>
    <scope>NUCLEOTIDE SEQUENCE</scope>
    <source>
        <strain evidence="15">NS2018</strain>
        <tissue evidence="15">Leaf</tissue>
    </source>
</reference>
<feature type="domain" description="AGC-kinase C-terminal" evidence="14">
    <location>
        <begin position="780"/>
        <end position="852"/>
    </location>
</feature>
<dbReference type="GO" id="GO:0015276">
    <property type="term" value="F:ligand-gated monoatomic ion channel activity"/>
    <property type="evidence" value="ECO:0007669"/>
    <property type="project" value="InterPro"/>
</dbReference>
<evidence type="ECO:0000256" key="9">
    <source>
        <dbReference type="ARBA" id="ARBA00047899"/>
    </source>
</evidence>
<comment type="catalytic activity">
    <reaction evidence="9">
        <text>L-threonyl-[protein] + ATP = O-phospho-L-threonyl-[protein] + ADP + H(+)</text>
        <dbReference type="Rhea" id="RHEA:46608"/>
        <dbReference type="Rhea" id="RHEA-COMP:11060"/>
        <dbReference type="Rhea" id="RHEA-COMP:11605"/>
        <dbReference type="ChEBI" id="CHEBI:15378"/>
        <dbReference type="ChEBI" id="CHEBI:30013"/>
        <dbReference type="ChEBI" id="CHEBI:30616"/>
        <dbReference type="ChEBI" id="CHEBI:61977"/>
        <dbReference type="ChEBI" id="CHEBI:456216"/>
        <dbReference type="EC" id="2.7.11.1"/>
    </reaction>
</comment>
<dbReference type="EC" id="2.7.11.1" evidence="2"/>
<dbReference type="PROSITE" id="PS51285">
    <property type="entry name" value="AGC_KINASE_CTER"/>
    <property type="match status" value="1"/>
</dbReference>
<dbReference type="Gene3D" id="1.10.510.10">
    <property type="entry name" value="Transferase(Phosphotransferase) domain 1"/>
    <property type="match status" value="1"/>
</dbReference>
<name>A0AA39RM11_ACESA</name>
<evidence type="ECO:0000256" key="5">
    <source>
        <dbReference type="ARBA" id="ARBA00022679"/>
    </source>
</evidence>
<dbReference type="InterPro" id="IPR008271">
    <property type="entry name" value="Ser/Thr_kinase_AS"/>
</dbReference>
<dbReference type="EMBL" id="JAUESC010000386">
    <property type="protein sequence ID" value="KAK0576187.1"/>
    <property type="molecule type" value="Genomic_DNA"/>
</dbReference>
<dbReference type="PROSITE" id="PS00107">
    <property type="entry name" value="PROTEIN_KINASE_ATP"/>
    <property type="match status" value="1"/>
</dbReference>
<keyword evidence="8 11" id="KW-0067">ATP-binding</keyword>
<dbReference type="GO" id="GO:0005524">
    <property type="term" value="F:ATP binding"/>
    <property type="evidence" value="ECO:0007669"/>
    <property type="project" value="UniProtKB-UniRule"/>
</dbReference>
<dbReference type="Pfam" id="PF00060">
    <property type="entry name" value="Lig_chan"/>
    <property type="match status" value="1"/>
</dbReference>